<organism evidence="1 2">
    <name type="scientific">Citrobacter meridianamericanus</name>
    <dbReference type="NCBI Taxonomy" id="2894201"/>
    <lineage>
        <taxon>Bacteria</taxon>
        <taxon>Pseudomonadati</taxon>
        <taxon>Pseudomonadota</taxon>
        <taxon>Gammaproteobacteria</taxon>
        <taxon>Enterobacterales</taxon>
        <taxon>Enterobacteriaceae</taxon>
        <taxon>Citrobacter</taxon>
    </lineage>
</organism>
<dbReference type="Proteomes" id="UP001139290">
    <property type="component" value="Unassembled WGS sequence"/>
</dbReference>
<gene>
    <name evidence="1" type="ORF">LOD26_23595</name>
</gene>
<protein>
    <submittedName>
        <fullName evidence="1">Uncharacterized protein</fullName>
    </submittedName>
</protein>
<accession>A0ABT1BEX4</accession>
<proteinExistence type="predicted"/>
<evidence type="ECO:0000313" key="2">
    <source>
        <dbReference type="Proteomes" id="UP001139290"/>
    </source>
</evidence>
<name>A0ABT1BEX4_9ENTR</name>
<dbReference type="RefSeq" id="WP_052417991.1">
    <property type="nucleotide sequence ID" value="NZ_JAJJVQ010000011.1"/>
</dbReference>
<comment type="caution">
    <text evidence="1">The sequence shown here is derived from an EMBL/GenBank/DDBJ whole genome shotgun (WGS) entry which is preliminary data.</text>
</comment>
<keyword evidence="2" id="KW-1185">Reference proteome</keyword>
<sequence>MSEDDTVRKQLATCLFEAEQLLKLNQEKHREPVSKLYQYIQAGKYYASVSTHLSTGTTDTLTPMYQYKINDACNTISQLLLSELKQGGVVTGKR</sequence>
<dbReference type="EMBL" id="JAJJVQ010000011">
    <property type="protein sequence ID" value="MCO5784273.1"/>
    <property type="molecule type" value="Genomic_DNA"/>
</dbReference>
<evidence type="ECO:0000313" key="1">
    <source>
        <dbReference type="EMBL" id="MCO5784273.1"/>
    </source>
</evidence>
<reference evidence="1" key="1">
    <citation type="submission" date="2021-11" db="EMBL/GenBank/DDBJ databases">
        <title>Citrobacter meridianamericanus sp. nov. isolated from soil.</title>
        <authorList>
            <person name="Furlan J.P.R."/>
            <person name="Stehling E.G."/>
        </authorList>
    </citation>
    <scope>NUCLEOTIDE SEQUENCE</scope>
    <source>
        <strain evidence="1">BR102</strain>
    </source>
</reference>